<dbReference type="CDD" id="cd11527">
    <property type="entry name" value="NTP-PPase_dUTPase"/>
    <property type="match status" value="1"/>
</dbReference>
<organism evidence="1 2">
    <name type="scientific">Thiomicrorhabdus heinhorstiae</name>
    <dbReference type="NCBI Taxonomy" id="2748010"/>
    <lineage>
        <taxon>Bacteria</taxon>
        <taxon>Pseudomonadati</taxon>
        <taxon>Pseudomonadota</taxon>
        <taxon>Gammaproteobacteria</taxon>
        <taxon>Thiotrichales</taxon>
        <taxon>Piscirickettsiaceae</taxon>
        <taxon>Thiomicrorhabdus</taxon>
    </lineage>
</organism>
<gene>
    <name evidence="1" type="ORF">H8792_000105</name>
</gene>
<reference evidence="1 2" key="1">
    <citation type="submission" date="2020-06" db="EMBL/GenBank/DDBJ databases">
        <authorList>
            <person name="Scott K."/>
        </authorList>
    </citation>
    <scope>NUCLEOTIDE SEQUENCE [LARGE SCALE GENOMIC DNA]</scope>
    <source>
        <strain evidence="1 2">HH1</strain>
    </source>
</reference>
<dbReference type="SUPFAM" id="SSF101386">
    <property type="entry name" value="all-alpha NTP pyrophosphatases"/>
    <property type="match status" value="1"/>
</dbReference>
<keyword evidence="2" id="KW-1185">Reference proteome</keyword>
<proteinExistence type="predicted"/>
<reference evidence="1 2" key="2">
    <citation type="submission" date="2020-11" db="EMBL/GenBank/DDBJ databases">
        <title>Sulfur oxidizing isolate from Hospital Hole Sinkhole.</title>
        <authorList>
            <person name="Scott K.M."/>
        </authorList>
    </citation>
    <scope>NUCLEOTIDE SEQUENCE [LARGE SCALE GENOMIC DNA]</scope>
    <source>
        <strain evidence="1 2">HH1</strain>
    </source>
</reference>
<name>A0ABS0BUK0_9GAMM</name>
<sequence length="219" mass="25205">MLQMQSALNVATNGAEWRSGLTQLGKTIDWRRCIYMETAELIDSYPWKHWKSVDAAVDEENVRVELVDIWHFILSLALEKFEIDQAAELLIAALDAASQKDAVDRDSQLMQKIAMHEAMMTVALQTDPVDEDYLVKLLGCFFDSCAVAALDFAQLYQLYMAKNVLNKFRQDHGYKEGTYIKVWDGKEDNVVMFEIIREMSNFSGDKLYQHLKLAYTQLD</sequence>
<evidence type="ECO:0000313" key="1">
    <source>
        <dbReference type="EMBL" id="MBF6056738.1"/>
    </source>
</evidence>
<dbReference type="EMBL" id="JACBGI020000001">
    <property type="protein sequence ID" value="MBF6056738.1"/>
    <property type="molecule type" value="Genomic_DNA"/>
</dbReference>
<protein>
    <submittedName>
        <fullName evidence="1">dUTP diphosphatase</fullName>
    </submittedName>
</protein>
<evidence type="ECO:0000313" key="2">
    <source>
        <dbReference type="Proteomes" id="UP001193680"/>
    </source>
</evidence>
<dbReference type="Gene3D" id="1.10.4010.10">
    <property type="entry name" value="Type II deoxyuridine triphosphatase"/>
    <property type="match status" value="1"/>
</dbReference>
<dbReference type="Proteomes" id="UP001193680">
    <property type="component" value="Unassembled WGS sequence"/>
</dbReference>
<dbReference type="Pfam" id="PF08761">
    <property type="entry name" value="dUTPase_2"/>
    <property type="match status" value="1"/>
</dbReference>
<comment type="caution">
    <text evidence="1">The sequence shown here is derived from an EMBL/GenBank/DDBJ whole genome shotgun (WGS) entry which is preliminary data.</text>
</comment>
<accession>A0ABS0BUK0</accession>
<dbReference type="InterPro" id="IPR014871">
    <property type="entry name" value="dUTPase/dCTP_pyrophosphatase"/>
</dbReference>